<keyword evidence="3 5" id="KW-0479">Metal-binding</keyword>
<gene>
    <name evidence="5" type="primary">vapC</name>
    <name evidence="7" type="ORF">OKA05_09900</name>
</gene>
<keyword evidence="1 5" id="KW-1277">Toxin-antitoxin system</keyword>
<feature type="domain" description="PIN" evidence="6">
    <location>
        <begin position="4"/>
        <end position="135"/>
    </location>
</feature>
<comment type="cofactor">
    <cofactor evidence="5">
        <name>Mg(2+)</name>
        <dbReference type="ChEBI" id="CHEBI:18420"/>
    </cofactor>
</comment>
<keyword evidence="2 5" id="KW-0540">Nuclease</keyword>
<feature type="binding site" evidence="5">
    <location>
        <position position="110"/>
    </location>
    <ligand>
        <name>Mg(2+)</name>
        <dbReference type="ChEBI" id="CHEBI:18420"/>
    </ligand>
</feature>
<sequence length="147" mass="16841">MPGLIDTNVLLYAANSSCGEHPAARDFLTAAATSADRWYLTDAILYEFLRVATHPKVFPRPLTWREAFDFLRPLIACEAFTILESGPRHWELLEKELPALAHPSGNLFFDIRTTVMMRERGIRTIYTRDKDFLQFRGIEVVDPFSPP</sequence>
<comment type="function">
    <text evidence="5">Toxic component of a toxin-antitoxin (TA) system. An RNase.</text>
</comment>
<evidence type="ECO:0000256" key="5">
    <source>
        <dbReference type="HAMAP-Rule" id="MF_00265"/>
    </source>
</evidence>
<dbReference type="InterPro" id="IPR029060">
    <property type="entry name" value="PIN-like_dom_sf"/>
</dbReference>
<dbReference type="Pfam" id="PF01850">
    <property type="entry name" value="PIN"/>
    <property type="match status" value="1"/>
</dbReference>
<evidence type="ECO:0000256" key="2">
    <source>
        <dbReference type="ARBA" id="ARBA00022722"/>
    </source>
</evidence>
<evidence type="ECO:0000256" key="3">
    <source>
        <dbReference type="ARBA" id="ARBA00022723"/>
    </source>
</evidence>
<name>A0ABT3GHL8_9BACT</name>
<keyword evidence="5" id="KW-0800">Toxin</keyword>
<dbReference type="HAMAP" id="MF_00265">
    <property type="entry name" value="VapC_Nob1"/>
    <property type="match status" value="1"/>
</dbReference>
<accession>A0ABT3GHL8</accession>
<evidence type="ECO:0000256" key="1">
    <source>
        <dbReference type="ARBA" id="ARBA00022649"/>
    </source>
</evidence>
<keyword evidence="4 5" id="KW-0378">Hydrolase</keyword>
<dbReference type="InterPro" id="IPR002716">
    <property type="entry name" value="PIN_dom"/>
</dbReference>
<evidence type="ECO:0000313" key="7">
    <source>
        <dbReference type="EMBL" id="MCW1922863.1"/>
    </source>
</evidence>
<evidence type="ECO:0000313" key="8">
    <source>
        <dbReference type="Proteomes" id="UP001320876"/>
    </source>
</evidence>
<organism evidence="7 8">
    <name type="scientific">Luteolibacter arcticus</name>
    <dbReference type="NCBI Taxonomy" id="1581411"/>
    <lineage>
        <taxon>Bacteria</taxon>
        <taxon>Pseudomonadati</taxon>
        <taxon>Verrucomicrobiota</taxon>
        <taxon>Verrucomicrobiia</taxon>
        <taxon>Verrucomicrobiales</taxon>
        <taxon>Verrucomicrobiaceae</taxon>
        <taxon>Luteolibacter</taxon>
    </lineage>
</organism>
<feature type="binding site" evidence="5">
    <location>
        <position position="6"/>
    </location>
    <ligand>
        <name>Mg(2+)</name>
        <dbReference type="ChEBI" id="CHEBI:18420"/>
    </ligand>
</feature>
<evidence type="ECO:0000259" key="6">
    <source>
        <dbReference type="Pfam" id="PF01850"/>
    </source>
</evidence>
<protein>
    <recommendedName>
        <fullName evidence="5">Ribonuclease VapC</fullName>
        <shortName evidence="5">RNase VapC</shortName>
        <ecNumber evidence="5">3.1.-.-</ecNumber>
    </recommendedName>
    <alternativeName>
        <fullName evidence="5">Toxin VapC</fullName>
    </alternativeName>
</protein>
<evidence type="ECO:0000256" key="4">
    <source>
        <dbReference type="ARBA" id="ARBA00022801"/>
    </source>
</evidence>
<dbReference type="Gene3D" id="3.40.50.1010">
    <property type="entry name" value="5'-nuclease"/>
    <property type="match status" value="1"/>
</dbReference>
<reference evidence="7 8" key="1">
    <citation type="submission" date="2022-10" db="EMBL/GenBank/DDBJ databases">
        <title>Luteolibacter arcticus strain CCTCC AB 2014275, whole genome shotgun sequencing project.</title>
        <authorList>
            <person name="Zhao G."/>
            <person name="Shen L."/>
        </authorList>
    </citation>
    <scope>NUCLEOTIDE SEQUENCE [LARGE SCALE GENOMIC DNA]</scope>
    <source>
        <strain evidence="7 8">CCTCC AB 2014275</strain>
    </source>
</reference>
<comment type="similarity">
    <text evidence="5">Belongs to the PINc/VapC protein family.</text>
</comment>
<dbReference type="Proteomes" id="UP001320876">
    <property type="component" value="Unassembled WGS sequence"/>
</dbReference>
<dbReference type="EMBL" id="JAPDDT010000003">
    <property type="protein sequence ID" value="MCW1922863.1"/>
    <property type="molecule type" value="Genomic_DNA"/>
</dbReference>
<comment type="caution">
    <text evidence="7">The sequence shown here is derived from an EMBL/GenBank/DDBJ whole genome shotgun (WGS) entry which is preliminary data.</text>
</comment>
<dbReference type="EC" id="3.1.-.-" evidence="5"/>
<dbReference type="InterPro" id="IPR022907">
    <property type="entry name" value="VapC_family"/>
</dbReference>
<dbReference type="InterPro" id="IPR006226">
    <property type="entry name" value="Mtu_PIN"/>
</dbReference>
<keyword evidence="5" id="KW-0460">Magnesium</keyword>
<keyword evidence="8" id="KW-1185">Reference proteome</keyword>
<dbReference type="NCBIfam" id="TIGR00028">
    <property type="entry name" value="Mtu_PIN_fam"/>
    <property type="match status" value="1"/>
</dbReference>
<dbReference type="RefSeq" id="WP_264486969.1">
    <property type="nucleotide sequence ID" value="NZ_JAPDDT010000003.1"/>
</dbReference>
<dbReference type="SUPFAM" id="SSF88723">
    <property type="entry name" value="PIN domain-like"/>
    <property type="match status" value="1"/>
</dbReference>
<proteinExistence type="inferred from homology"/>